<sequence length="188" mass="21499">MPATLTLDDYQLAAKSLNTELAVIKAVTEVESGGRGFLTDGRVVIRFEPHLFHRYTQGKFDATHPQLSFLKLKTGYPKNVSQSWELYDEAKVLNLQAARMASSFGLFQILGSNWPDCGCKSLPEFVSRMSKSEAEQLNLFCSFIKNQGLNDELRDHQWARFARIYNGKDFKLMHYDTKLNNAYKKFSV</sequence>
<dbReference type="RefSeq" id="WP_100988175.1">
    <property type="nucleotide sequence ID" value="NZ_CP025096.1"/>
</dbReference>
<reference evidence="2 3" key="1">
    <citation type="submission" date="2017-11" db="EMBL/GenBank/DDBJ databases">
        <title>Taxonomic description and genome sequences of Spirosoma HA7 sp. nov., isolated from pollen microhabitat of Corylus avellana.</title>
        <authorList>
            <person name="Ambika Manirajan B."/>
            <person name="Suarez C."/>
            <person name="Ratering S."/>
            <person name="Geissler-Plaum R."/>
            <person name="Cardinale M."/>
            <person name="Sylvia S."/>
        </authorList>
    </citation>
    <scope>NUCLEOTIDE SEQUENCE [LARGE SCALE GENOMIC DNA]</scope>
    <source>
        <strain evidence="2 3">HA7</strain>
    </source>
</reference>
<dbReference type="InterPro" id="IPR024408">
    <property type="entry name" value="Muramidase"/>
</dbReference>
<keyword evidence="3" id="KW-1185">Reference proteome</keyword>
<protein>
    <submittedName>
        <fullName evidence="2">Peptidoglycan-binding protein</fullName>
    </submittedName>
</protein>
<evidence type="ECO:0000313" key="2">
    <source>
        <dbReference type="EMBL" id="AUD02458.1"/>
    </source>
</evidence>
<dbReference type="Proteomes" id="UP000232883">
    <property type="component" value="Chromosome"/>
</dbReference>
<accession>A0A2K8YY37</accession>
<evidence type="ECO:0000313" key="3">
    <source>
        <dbReference type="Proteomes" id="UP000232883"/>
    </source>
</evidence>
<evidence type="ECO:0000259" key="1">
    <source>
        <dbReference type="Pfam" id="PF11860"/>
    </source>
</evidence>
<name>A0A2K8YY37_9BACT</name>
<dbReference type="OrthoDB" id="1523598at2"/>
<dbReference type="Pfam" id="PF11860">
    <property type="entry name" value="Muramidase"/>
    <property type="match status" value="1"/>
</dbReference>
<organism evidence="2 3">
    <name type="scientific">Spirosoma pollinicola</name>
    <dbReference type="NCBI Taxonomy" id="2057025"/>
    <lineage>
        <taxon>Bacteria</taxon>
        <taxon>Pseudomonadati</taxon>
        <taxon>Bacteroidota</taxon>
        <taxon>Cytophagia</taxon>
        <taxon>Cytophagales</taxon>
        <taxon>Cytophagaceae</taxon>
        <taxon>Spirosoma</taxon>
    </lineage>
</organism>
<dbReference type="KEGG" id="spir:CWM47_11850"/>
<feature type="domain" description="N-acetylmuramidase" evidence="1">
    <location>
        <begin position="20"/>
        <end position="186"/>
    </location>
</feature>
<dbReference type="EMBL" id="CP025096">
    <property type="protein sequence ID" value="AUD02458.1"/>
    <property type="molecule type" value="Genomic_DNA"/>
</dbReference>
<gene>
    <name evidence="2" type="ORF">CWM47_11850</name>
</gene>
<dbReference type="AlphaFoldDB" id="A0A2K8YY37"/>
<proteinExistence type="predicted"/>